<dbReference type="Pfam" id="PF03428">
    <property type="entry name" value="RP-C"/>
    <property type="match status" value="1"/>
</dbReference>
<feature type="domain" description="Plasmid replication protein C N-terminal" evidence="2">
    <location>
        <begin position="4"/>
        <end position="154"/>
    </location>
</feature>
<feature type="coiled-coil region" evidence="1">
    <location>
        <begin position="123"/>
        <end position="157"/>
    </location>
</feature>
<accession>A0A256FR71</accession>
<evidence type="ECO:0000256" key="1">
    <source>
        <dbReference type="SAM" id="Coils"/>
    </source>
</evidence>
<dbReference type="InterPro" id="IPR005090">
    <property type="entry name" value="RepC_N"/>
</dbReference>
<evidence type="ECO:0000313" key="4">
    <source>
        <dbReference type="EMBL" id="OYR17248.1"/>
    </source>
</evidence>
<evidence type="ECO:0000259" key="3">
    <source>
        <dbReference type="Pfam" id="PF11800"/>
    </source>
</evidence>
<dbReference type="InterPro" id="IPR021760">
    <property type="entry name" value="RepC_C"/>
</dbReference>
<dbReference type="InterPro" id="IPR047611">
    <property type="entry name" value="RepABC_RepC"/>
</dbReference>
<dbReference type="Pfam" id="PF11800">
    <property type="entry name" value="RP-C_C"/>
    <property type="match status" value="1"/>
</dbReference>
<reference evidence="4 5" key="1">
    <citation type="submission" date="2017-07" db="EMBL/GenBank/DDBJ databases">
        <title>Phylogenetic study on the rhizospheric bacterium Ochrobactrum sp. A44.</title>
        <authorList>
            <person name="Krzyzanowska D.M."/>
            <person name="Ossowicki A."/>
            <person name="Rajewska M."/>
            <person name="Maciag T."/>
            <person name="Kaczynski Z."/>
            <person name="Czerwicka M."/>
            <person name="Jafra S."/>
        </authorList>
    </citation>
    <scope>NUCLEOTIDE SEQUENCE [LARGE SCALE GENOMIC DNA]</scope>
    <source>
        <strain evidence="4 5">PR17</strain>
    </source>
</reference>
<proteinExistence type="predicted"/>
<feature type="domain" description="Plasmid replication protein C C-terminal" evidence="3">
    <location>
        <begin position="288"/>
        <end position="388"/>
    </location>
</feature>
<evidence type="ECO:0000313" key="5">
    <source>
        <dbReference type="Proteomes" id="UP000216345"/>
    </source>
</evidence>
<organism evidence="4 5">
    <name type="scientific">Brucella rhizosphaerae</name>
    <dbReference type="NCBI Taxonomy" id="571254"/>
    <lineage>
        <taxon>Bacteria</taxon>
        <taxon>Pseudomonadati</taxon>
        <taxon>Pseudomonadota</taxon>
        <taxon>Alphaproteobacteria</taxon>
        <taxon>Hyphomicrobiales</taxon>
        <taxon>Brucellaceae</taxon>
        <taxon>Brucella/Ochrobactrum group</taxon>
        <taxon>Brucella</taxon>
    </lineage>
</organism>
<name>A0A256FR71_9HYPH</name>
<sequence length="396" mass="43368">MGTVTRGQLIGLAQSLPCLGLINGTEAHLLVTLINTAPAESYDKGGRPIVFKSNAALAFEIGRSEGRVSRMLSQLFDAGLITMQDSGNYKRYPVRSGDGSIAEACGIDLRVLIARFPELDGMVRQTKAEKKALNANLRRYRGAVRNLRNALATMEDIPARLRSIIEKRFERVLDAVGIASKASSAVLRRATGLIEWIVERVMQLPHREQPSDRNEDSTCPYAENDMHKQITNPYSLESSSDEMRSASAEQLNFLMTGFAGKRAFEKSLGRNSGKNNRPHHPPQALVALQDVLRAIPALTTYGMSLPRNWAELARLAPQVCRLAGISEDARRRAVDQMGEQAAAIAIAITLQKFDQQEVKSPGGYLRAMTARAAAGELHLARSVFGLAARHGMEGIH</sequence>
<dbReference type="NCBIfam" id="NF040974">
    <property type="entry name" value="RepABC_RepC"/>
    <property type="match status" value="1"/>
</dbReference>
<dbReference type="Proteomes" id="UP000216345">
    <property type="component" value="Unassembled WGS sequence"/>
</dbReference>
<gene>
    <name evidence="4" type="ORF">CEV32_3973</name>
</gene>
<dbReference type="EMBL" id="NNRK01000020">
    <property type="protein sequence ID" value="OYR17248.1"/>
    <property type="molecule type" value="Genomic_DNA"/>
</dbReference>
<keyword evidence="5" id="KW-1185">Reference proteome</keyword>
<comment type="caution">
    <text evidence="4">The sequence shown here is derived from an EMBL/GenBank/DDBJ whole genome shotgun (WGS) entry which is preliminary data.</text>
</comment>
<protein>
    <submittedName>
        <fullName evidence="4">Replication C N-terminal domain protein</fullName>
    </submittedName>
</protein>
<dbReference type="AlphaFoldDB" id="A0A256FR71"/>
<keyword evidence="1" id="KW-0175">Coiled coil</keyword>
<evidence type="ECO:0000259" key="2">
    <source>
        <dbReference type="Pfam" id="PF03428"/>
    </source>
</evidence>